<dbReference type="PROSITE" id="PS00211">
    <property type="entry name" value="ABC_TRANSPORTER_1"/>
    <property type="match status" value="1"/>
</dbReference>
<evidence type="ECO:0000313" key="7">
    <source>
        <dbReference type="Proteomes" id="UP001198565"/>
    </source>
</evidence>
<evidence type="ECO:0000256" key="3">
    <source>
        <dbReference type="ARBA" id="ARBA00022840"/>
    </source>
</evidence>
<evidence type="ECO:0000256" key="2">
    <source>
        <dbReference type="ARBA" id="ARBA00022741"/>
    </source>
</evidence>
<evidence type="ECO:0000256" key="4">
    <source>
        <dbReference type="SAM" id="MobiDB-lite"/>
    </source>
</evidence>
<keyword evidence="7" id="KW-1185">Reference proteome</keyword>
<dbReference type="Proteomes" id="UP001198565">
    <property type="component" value="Unassembled WGS sequence"/>
</dbReference>
<dbReference type="CDD" id="cd03293">
    <property type="entry name" value="ABC_NrtD_SsuB_transporters"/>
    <property type="match status" value="1"/>
</dbReference>
<sequence length="311" mass="33550">MNATTTDAVPAIELRGVTQRFRTPSGGVHTALHDLDMTVAPGEFCAVVGPTGCGKSTTLSLISGLKAASAGRTLLHGEPVTSLDRRVGFMFQTDAAFPWRTVLDNVAAGPRFRGVSRRDAVAGARDWLRRVGLSGFEDRLPHQLSGGMRKRVALAQTLINEPEILLMDEPFSALDVQTRQIVQDELLGLWELTRPAVVFVTHDLEEAIALADKVVVLTVGPGTVKDTFTIDLPRPRRVQEIRFDARFVALYERIWTSLRDEVRLAYARSAGADPGAPTKDATPSPATATTATGFSAPSEPATTPSDDAEVH</sequence>
<dbReference type="PANTHER" id="PTHR42788:SF13">
    <property type="entry name" value="ALIPHATIC SULFONATES IMPORT ATP-BINDING PROTEIN SSUB"/>
    <property type="match status" value="1"/>
</dbReference>
<dbReference type="RefSeq" id="WP_222979901.1">
    <property type="nucleotide sequence ID" value="NZ_JAINVZ010000014.1"/>
</dbReference>
<proteinExistence type="predicted"/>
<keyword evidence="1" id="KW-0813">Transport</keyword>
<feature type="region of interest" description="Disordered" evidence="4">
    <location>
        <begin position="270"/>
        <end position="311"/>
    </location>
</feature>
<dbReference type="Gene3D" id="3.40.50.300">
    <property type="entry name" value="P-loop containing nucleotide triphosphate hydrolases"/>
    <property type="match status" value="1"/>
</dbReference>
<dbReference type="SMART" id="SM00382">
    <property type="entry name" value="AAA"/>
    <property type="match status" value="1"/>
</dbReference>
<protein>
    <submittedName>
        <fullName evidence="6">ABC transporter ATP-binding protein</fullName>
    </submittedName>
</protein>
<dbReference type="Pfam" id="PF00005">
    <property type="entry name" value="ABC_tran"/>
    <property type="match status" value="1"/>
</dbReference>
<dbReference type="PROSITE" id="PS50893">
    <property type="entry name" value="ABC_TRANSPORTER_2"/>
    <property type="match status" value="1"/>
</dbReference>
<accession>A0ABS7QW57</accession>
<dbReference type="EMBL" id="JAINVZ010000014">
    <property type="protein sequence ID" value="MBY8887148.1"/>
    <property type="molecule type" value="Genomic_DNA"/>
</dbReference>
<dbReference type="SUPFAM" id="SSF52540">
    <property type="entry name" value="P-loop containing nucleoside triphosphate hydrolases"/>
    <property type="match status" value="1"/>
</dbReference>
<keyword evidence="3 6" id="KW-0067">ATP-binding</keyword>
<dbReference type="GO" id="GO:0005524">
    <property type="term" value="F:ATP binding"/>
    <property type="evidence" value="ECO:0007669"/>
    <property type="project" value="UniProtKB-KW"/>
</dbReference>
<dbReference type="InterPro" id="IPR003593">
    <property type="entry name" value="AAA+_ATPase"/>
</dbReference>
<dbReference type="InterPro" id="IPR050166">
    <property type="entry name" value="ABC_transporter_ATP-bind"/>
</dbReference>
<dbReference type="InterPro" id="IPR003439">
    <property type="entry name" value="ABC_transporter-like_ATP-bd"/>
</dbReference>
<evidence type="ECO:0000259" key="5">
    <source>
        <dbReference type="PROSITE" id="PS50893"/>
    </source>
</evidence>
<keyword evidence="2" id="KW-0547">Nucleotide-binding</keyword>
<evidence type="ECO:0000313" key="6">
    <source>
        <dbReference type="EMBL" id="MBY8887148.1"/>
    </source>
</evidence>
<feature type="domain" description="ABC transporter" evidence="5">
    <location>
        <begin position="12"/>
        <end position="244"/>
    </location>
</feature>
<feature type="compositionally biased region" description="Low complexity" evidence="4">
    <location>
        <begin position="276"/>
        <end position="298"/>
    </location>
</feature>
<gene>
    <name evidence="6" type="ORF">K7472_20180</name>
</gene>
<comment type="caution">
    <text evidence="6">The sequence shown here is derived from an EMBL/GenBank/DDBJ whole genome shotgun (WGS) entry which is preliminary data.</text>
</comment>
<dbReference type="InterPro" id="IPR027417">
    <property type="entry name" value="P-loop_NTPase"/>
</dbReference>
<reference evidence="6 7" key="1">
    <citation type="submission" date="2021-08" db="EMBL/GenBank/DDBJ databases">
        <title>Streptomyces sp. PTM05 isolated from lichen.</title>
        <authorList>
            <person name="Somphong A."/>
            <person name="Phongsopitanun W."/>
            <person name="Tanasupawat S."/>
        </authorList>
    </citation>
    <scope>NUCLEOTIDE SEQUENCE [LARGE SCALE GENOMIC DNA]</scope>
    <source>
        <strain evidence="6 7">Ptm05</strain>
    </source>
</reference>
<dbReference type="PANTHER" id="PTHR42788">
    <property type="entry name" value="TAURINE IMPORT ATP-BINDING PROTEIN-RELATED"/>
    <property type="match status" value="1"/>
</dbReference>
<name>A0ABS7QW57_9ACTN</name>
<organism evidence="6 7">
    <name type="scientific">Streptantibioticus parmotrematis</name>
    <dbReference type="NCBI Taxonomy" id="2873249"/>
    <lineage>
        <taxon>Bacteria</taxon>
        <taxon>Bacillati</taxon>
        <taxon>Actinomycetota</taxon>
        <taxon>Actinomycetes</taxon>
        <taxon>Kitasatosporales</taxon>
        <taxon>Streptomycetaceae</taxon>
        <taxon>Streptantibioticus</taxon>
    </lineage>
</organism>
<evidence type="ECO:0000256" key="1">
    <source>
        <dbReference type="ARBA" id="ARBA00022448"/>
    </source>
</evidence>
<dbReference type="InterPro" id="IPR017871">
    <property type="entry name" value="ABC_transporter-like_CS"/>
</dbReference>